<dbReference type="GeneID" id="103234984"/>
<evidence type="ECO:0000256" key="7">
    <source>
        <dbReference type="ARBA" id="ARBA00023180"/>
    </source>
</evidence>
<dbReference type="Pfam" id="PF00021">
    <property type="entry name" value="UPAR_LY6"/>
    <property type="match status" value="1"/>
</dbReference>
<dbReference type="EMBL" id="AQIB01135689">
    <property type="status" value="NOT_ANNOTATED_CDS"/>
    <property type="molecule type" value="Genomic_DNA"/>
</dbReference>
<comment type="subcellular location">
    <subcellularLocation>
        <location evidence="1">Cell membrane</location>
        <topology evidence="1">Lipid-anchor</topology>
        <topology evidence="1">GPI-anchor</topology>
    </subcellularLocation>
</comment>
<keyword evidence="5" id="KW-0472">Membrane</keyword>
<keyword evidence="8" id="KW-0449">Lipoprotein</keyword>
<keyword evidence="7" id="KW-0325">Glycoprotein</keyword>
<keyword evidence="13" id="KW-1185">Reference proteome</keyword>
<dbReference type="Proteomes" id="UP000029965">
    <property type="component" value="Chromosome 6"/>
</dbReference>
<dbReference type="STRING" id="60711.ENSCSAP00000019136"/>
<evidence type="ECO:0000256" key="4">
    <source>
        <dbReference type="ARBA" id="ARBA00022729"/>
    </source>
</evidence>
<comment type="similarity">
    <text evidence="9">Belongs to the SPACA4/bouncer family.</text>
</comment>
<dbReference type="KEGG" id="csab:103234984"/>
<dbReference type="GO" id="GO:0098552">
    <property type="term" value="C:side of membrane"/>
    <property type="evidence" value="ECO:0007669"/>
    <property type="project" value="UniProtKB-KW"/>
</dbReference>
<feature type="chain" id="PRO_5002346863" evidence="10">
    <location>
        <begin position="20"/>
        <end position="127"/>
    </location>
</feature>
<reference evidence="12" key="2">
    <citation type="submission" date="2025-08" db="UniProtKB">
        <authorList>
            <consortium name="Ensembl"/>
        </authorList>
    </citation>
    <scope>IDENTIFICATION</scope>
</reference>
<dbReference type="PANTHER" id="PTHR47613:SF1">
    <property type="entry name" value="SPERM ACROSOME MEMBRANE-ASSOCIATED PROTEIN 4"/>
    <property type="match status" value="1"/>
</dbReference>
<keyword evidence="3" id="KW-0336">GPI-anchor</keyword>
<dbReference type="BioGRID-ORCS" id="103234984">
    <property type="hits" value="0 hits in 9 CRISPR screens"/>
</dbReference>
<dbReference type="InterPro" id="IPR046354">
    <property type="entry name" value="SPACA4/Bouncer"/>
</dbReference>
<dbReference type="InterPro" id="IPR016054">
    <property type="entry name" value="LY6_UPA_recep-like"/>
</dbReference>
<dbReference type="Ensembl" id="ENSCSAT00000019730.1">
    <property type="protein sequence ID" value="ENSCSAP00000019136.1"/>
    <property type="gene ID" value="ENSCSAG00000019640.1"/>
</dbReference>
<reference evidence="12" key="3">
    <citation type="submission" date="2025-09" db="UniProtKB">
        <authorList>
            <consortium name="Ensembl"/>
        </authorList>
    </citation>
    <scope>IDENTIFICATION</scope>
</reference>
<dbReference type="Gene3D" id="2.10.60.10">
    <property type="entry name" value="CD59"/>
    <property type="match status" value="1"/>
</dbReference>
<evidence type="ECO:0000256" key="9">
    <source>
        <dbReference type="ARBA" id="ARBA00029446"/>
    </source>
</evidence>
<dbReference type="GO" id="GO:0007339">
    <property type="term" value="P:binding of sperm to zona pellucida"/>
    <property type="evidence" value="ECO:0007669"/>
    <property type="project" value="Ensembl"/>
</dbReference>
<evidence type="ECO:0000256" key="1">
    <source>
        <dbReference type="ARBA" id="ARBA00004609"/>
    </source>
</evidence>
<keyword evidence="4 10" id="KW-0732">Signal</keyword>
<evidence type="ECO:0000313" key="13">
    <source>
        <dbReference type="Proteomes" id="UP000029965"/>
    </source>
</evidence>
<dbReference type="PANTHER" id="PTHR47613">
    <property type="entry name" value="SPERM ACROSOME MEMBRANE-ASSOCIATED PROTEIN 4"/>
    <property type="match status" value="1"/>
</dbReference>
<dbReference type="eggNOG" id="ENOG502S5P1">
    <property type="taxonomic scope" value="Eukaryota"/>
</dbReference>
<evidence type="ECO:0000256" key="5">
    <source>
        <dbReference type="ARBA" id="ARBA00023136"/>
    </source>
</evidence>
<evidence type="ECO:0000313" key="12">
    <source>
        <dbReference type="Ensembl" id="ENSCSAP00000019136.1"/>
    </source>
</evidence>
<feature type="domain" description="UPAR/Ly6" evidence="11">
    <location>
        <begin position="22"/>
        <end position="98"/>
    </location>
</feature>
<keyword evidence="2" id="KW-1003">Cell membrane</keyword>
<gene>
    <name evidence="12" type="primary">SPACA4</name>
</gene>
<evidence type="ECO:0000256" key="2">
    <source>
        <dbReference type="ARBA" id="ARBA00022475"/>
    </source>
</evidence>
<dbReference type="InterPro" id="IPR045860">
    <property type="entry name" value="Snake_toxin-like_sf"/>
</dbReference>
<dbReference type="GO" id="GO:0002081">
    <property type="term" value="C:outer acrosomal membrane"/>
    <property type="evidence" value="ECO:0007669"/>
    <property type="project" value="Ensembl"/>
</dbReference>
<keyword evidence="6" id="KW-1015">Disulfide bond</keyword>
<sequence>MVLCWLLLLVMALPPGTTGVKDCIFCELTDSTQCPGTSMRCGDDEDCFTGRGIAPGTGPVINKGCLRATSCGREEPVSYKGVTYSLTTTCCSGRLCNRALGSSSSQTVGATTSLALGLGMLLPPRLL</sequence>
<feature type="signal peptide" evidence="10">
    <location>
        <begin position="1"/>
        <end position="19"/>
    </location>
</feature>
<dbReference type="CTD" id="171169"/>
<dbReference type="GO" id="GO:0005886">
    <property type="term" value="C:plasma membrane"/>
    <property type="evidence" value="ECO:0007669"/>
    <property type="project" value="UniProtKB-SubCell"/>
</dbReference>
<accession>A0A0D9SE47</accession>
<name>A0A0D9SE47_CHLSB</name>
<evidence type="ECO:0000256" key="6">
    <source>
        <dbReference type="ARBA" id="ARBA00023157"/>
    </source>
</evidence>
<organism evidence="12 13">
    <name type="scientific">Chlorocebus sabaeus</name>
    <name type="common">Green monkey</name>
    <name type="synonym">Simia sabaea</name>
    <dbReference type="NCBI Taxonomy" id="60711"/>
    <lineage>
        <taxon>Eukaryota</taxon>
        <taxon>Metazoa</taxon>
        <taxon>Chordata</taxon>
        <taxon>Craniata</taxon>
        <taxon>Vertebrata</taxon>
        <taxon>Euteleostomi</taxon>
        <taxon>Mammalia</taxon>
        <taxon>Eutheria</taxon>
        <taxon>Euarchontoglires</taxon>
        <taxon>Primates</taxon>
        <taxon>Haplorrhini</taxon>
        <taxon>Catarrhini</taxon>
        <taxon>Cercopithecidae</taxon>
        <taxon>Cercopithecinae</taxon>
        <taxon>Chlorocebus</taxon>
    </lineage>
</organism>
<dbReference type="AlphaFoldDB" id="A0A0D9SE47"/>
<reference evidence="12 13" key="1">
    <citation type="submission" date="2014-03" db="EMBL/GenBank/DDBJ databases">
        <authorList>
            <person name="Warren W."/>
            <person name="Wilson R.K."/>
        </authorList>
    </citation>
    <scope>NUCLEOTIDE SEQUENCE</scope>
</reference>
<dbReference type="GO" id="GO:0002079">
    <property type="term" value="C:inner acrosomal membrane"/>
    <property type="evidence" value="ECO:0007669"/>
    <property type="project" value="Ensembl"/>
</dbReference>
<evidence type="ECO:0000256" key="8">
    <source>
        <dbReference type="ARBA" id="ARBA00023288"/>
    </source>
</evidence>
<evidence type="ECO:0000259" key="11">
    <source>
        <dbReference type="Pfam" id="PF00021"/>
    </source>
</evidence>
<dbReference type="CDD" id="cd23574">
    <property type="entry name" value="TFP_LU_ECD_SPACA4"/>
    <property type="match status" value="1"/>
</dbReference>
<evidence type="ECO:0000256" key="3">
    <source>
        <dbReference type="ARBA" id="ARBA00022622"/>
    </source>
</evidence>
<protein>
    <submittedName>
        <fullName evidence="12">Sperm acrosome associated 4</fullName>
    </submittedName>
</protein>
<evidence type="ECO:0000256" key="10">
    <source>
        <dbReference type="SAM" id="SignalP"/>
    </source>
</evidence>
<dbReference type="SUPFAM" id="SSF57302">
    <property type="entry name" value="Snake toxin-like"/>
    <property type="match status" value="1"/>
</dbReference>
<dbReference type="GeneTree" id="ENSGT00510000049347"/>
<dbReference type="OrthoDB" id="5962859at2759"/>
<proteinExistence type="inferred from homology"/>
<dbReference type="RefSeq" id="XP_007995633.1">
    <property type="nucleotide sequence ID" value="XM_007997442.3"/>
</dbReference>
<dbReference type="OMA" id="AKDCVFC"/>